<evidence type="ECO:0000313" key="2">
    <source>
        <dbReference type="EMBL" id="KAF5844737.1"/>
    </source>
</evidence>
<dbReference type="EMBL" id="WNKQ01000021">
    <property type="protein sequence ID" value="KAF5844737.1"/>
    <property type="molecule type" value="Genomic_DNA"/>
</dbReference>
<feature type="compositionally biased region" description="Low complexity" evidence="1">
    <location>
        <begin position="168"/>
        <end position="182"/>
    </location>
</feature>
<dbReference type="AlphaFoldDB" id="A0A8H5Z8G6"/>
<reference evidence="2" key="1">
    <citation type="submission" date="2019-11" db="EMBL/GenBank/DDBJ databases">
        <title>Bipolaris sorokiniana Genome sequencing.</title>
        <authorList>
            <person name="Wang H."/>
        </authorList>
    </citation>
    <scope>NUCLEOTIDE SEQUENCE</scope>
</reference>
<feature type="compositionally biased region" description="Basic residues" evidence="1">
    <location>
        <begin position="223"/>
        <end position="233"/>
    </location>
</feature>
<protein>
    <submittedName>
        <fullName evidence="2">Uncharacterized protein</fullName>
    </submittedName>
</protein>
<evidence type="ECO:0000256" key="1">
    <source>
        <dbReference type="SAM" id="MobiDB-lite"/>
    </source>
</evidence>
<dbReference type="Proteomes" id="UP000624244">
    <property type="component" value="Unassembled WGS sequence"/>
</dbReference>
<feature type="region of interest" description="Disordered" evidence="1">
    <location>
        <begin position="128"/>
        <end position="233"/>
    </location>
</feature>
<sequence length="233" mass="25018">MVKNVPVSSTTKPTMLPSADSITDRSRKFYDGTYTWDSDGFIDGMGVYRTFDCYDPDARAPTPLPPIFMSDEEKDGVLQCGAGADMETLTLAPDTGNEGITATARCDKSSHSHADKKHFIGKIEGALQDTITPPTSPVVKKPATATVRNKHPGPITPPKDAESMVQTPSSSSSGLSDCPSDLSEWDVGPPNLSHKKTTKTRKLQVPTLKATRSKVSTRGVAQKVKKVGKKGKK</sequence>
<gene>
    <name evidence="2" type="ORF">GGP41_008652</name>
</gene>
<proteinExistence type="predicted"/>
<evidence type="ECO:0000313" key="3">
    <source>
        <dbReference type="Proteomes" id="UP000624244"/>
    </source>
</evidence>
<organism evidence="2 3">
    <name type="scientific">Cochliobolus sativus</name>
    <name type="common">Common root rot and spot blotch fungus</name>
    <name type="synonym">Bipolaris sorokiniana</name>
    <dbReference type="NCBI Taxonomy" id="45130"/>
    <lineage>
        <taxon>Eukaryota</taxon>
        <taxon>Fungi</taxon>
        <taxon>Dikarya</taxon>
        <taxon>Ascomycota</taxon>
        <taxon>Pezizomycotina</taxon>
        <taxon>Dothideomycetes</taxon>
        <taxon>Pleosporomycetidae</taxon>
        <taxon>Pleosporales</taxon>
        <taxon>Pleosporineae</taxon>
        <taxon>Pleosporaceae</taxon>
        <taxon>Bipolaris</taxon>
    </lineage>
</organism>
<name>A0A8H5Z8G6_COCSA</name>
<comment type="caution">
    <text evidence="2">The sequence shown here is derived from an EMBL/GenBank/DDBJ whole genome shotgun (WGS) entry which is preliminary data.</text>
</comment>
<accession>A0A8H5Z8G6</accession>
<feature type="compositionally biased region" description="Basic residues" evidence="1">
    <location>
        <begin position="193"/>
        <end position="202"/>
    </location>
</feature>